<dbReference type="Proteomes" id="UP000243524">
    <property type="component" value="Unassembled WGS sequence"/>
</dbReference>
<dbReference type="SUPFAM" id="SSF56059">
    <property type="entry name" value="Glutathione synthetase ATP-binding domain-like"/>
    <property type="match status" value="1"/>
</dbReference>
<name>A0A2I0QUH2_9BACI</name>
<reference evidence="2 3" key="1">
    <citation type="submission" date="2017-06" db="EMBL/GenBank/DDBJ databases">
        <title>the draft geome sequence of Illustriluteabacillus marina B3227.</title>
        <authorList>
            <person name="He R.-H."/>
            <person name="Du Z.-J."/>
        </authorList>
    </citation>
    <scope>NUCLEOTIDE SEQUENCE [LARGE SCALE GENOMIC DNA]</scope>
    <source>
        <strain evidence="2 3">B3227</strain>
    </source>
</reference>
<keyword evidence="3" id="KW-1185">Reference proteome</keyword>
<dbReference type="AlphaFoldDB" id="A0A2I0QUH2"/>
<proteinExistence type="predicted"/>
<accession>A0A2I0QUH2</accession>
<dbReference type="Pfam" id="PF26154">
    <property type="entry name" value="DUF8042"/>
    <property type="match status" value="1"/>
</dbReference>
<feature type="domain" description="DUF8042" evidence="1">
    <location>
        <begin position="10"/>
        <end position="114"/>
    </location>
</feature>
<organism evidence="2 3">
    <name type="scientific">Halalkalibacillus sediminis</name>
    <dbReference type="NCBI Taxonomy" id="2018042"/>
    <lineage>
        <taxon>Bacteria</taxon>
        <taxon>Bacillati</taxon>
        <taxon>Bacillota</taxon>
        <taxon>Bacilli</taxon>
        <taxon>Bacillales</taxon>
        <taxon>Bacillaceae</taxon>
        <taxon>Halalkalibacillus</taxon>
    </lineage>
</organism>
<dbReference type="Pfam" id="PF14398">
    <property type="entry name" value="ATPgrasp_YheCD"/>
    <property type="match status" value="2"/>
</dbReference>
<dbReference type="InterPro" id="IPR058355">
    <property type="entry name" value="DUF8042"/>
</dbReference>
<dbReference type="EMBL" id="PJNH01000002">
    <property type="protein sequence ID" value="PKR77993.1"/>
    <property type="molecule type" value="Genomic_DNA"/>
</dbReference>
<evidence type="ECO:0000313" key="2">
    <source>
        <dbReference type="EMBL" id="PKR77993.1"/>
    </source>
</evidence>
<sequence length="822" mass="96696">MMTQTTREERQILHISETMIEATEYFQQLIKQKQFNSSIQIFSSIVEGYNAIQGHIDQSLDNETINSINNKLLKMIKEITAHLEAQNFIKIDEIIQFSFLPTLKRFNAEVNKLYEGRSINNITNIGLYYGKKDPTMVYPKERVEAFLKASDETNTNLFFFSDEDVDLNDKKILGKFHRQGVWVKETVDFPEVIYNIFPNTVARQSRIERKLRREIPFTSFVIGDKLTLPFKIVKQREFAHLLVPFRVITDKKILIDSLKEYGKAVIKPVRGARGENIYFVEEKGDKIKLSERENHVILSYSKFYDWLDEVIFSRNKKHLIQKYIHTRTKTGQPFDFRAHMQKNGEGRWQITKLYPRTGNKKSNQISINRGQPLKDIEDFLKKEFDAEWEEIFHKLQDTALNLSFHIDKLYGLAIDELGIDIAIDKNRRFWIHEANLGPQTKAHEVERAINTLKYCEYLAKHQIFYTNEFNERDSYNFMFSSKSSRLPYKEINQNLIGLIENDNQSDRDKLAYGYVSSFNDCTFVYFNPKDVDIDEMLIKGKVFEESEWREYVVRYPDVLINNINHTPPMVKHILDDFEGIPMIENKELNNLEVLKVLRKEGLEELLIESDQLISTKDTLSKLKNHKQLILRDCDSNSFNSSKVIKRESHDYCFVSENKQEMMNQLKLSHQISDLIKNKSYYIQYLDEMHHFQDNLFVASIQLQKNLNGEWELIAKHPKLFSSINEFLMNHYLHHQFSLIDVLNETFYNSKSQISKLEKSSKGIGEVINQELDKNISFLSVEFVLQSSEFKVFNIKTTPEYGLINELGFVENQVKNAVNLMQI</sequence>
<gene>
    <name evidence="2" type="ORF">CEY16_08720</name>
</gene>
<comment type="caution">
    <text evidence="2">The sequence shown here is derived from an EMBL/GenBank/DDBJ whole genome shotgun (WGS) entry which is preliminary data.</text>
</comment>
<evidence type="ECO:0000313" key="3">
    <source>
        <dbReference type="Proteomes" id="UP000243524"/>
    </source>
</evidence>
<evidence type="ECO:0000259" key="1">
    <source>
        <dbReference type="Pfam" id="PF26154"/>
    </source>
</evidence>
<dbReference type="InterPro" id="IPR026838">
    <property type="entry name" value="YheC/D"/>
</dbReference>
<protein>
    <recommendedName>
        <fullName evidence="1">DUF8042 domain-containing protein</fullName>
    </recommendedName>
</protein>